<evidence type="ECO:0000313" key="3">
    <source>
        <dbReference type="Proteomes" id="UP000183898"/>
    </source>
</evidence>
<feature type="signal peptide" evidence="1">
    <location>
        <begin position="1"/>
        <end position="28"/>
    </location>
</feature>
<dbReference type="PROSITE" id="PS51257">
    <property type="entry name" value="PROKAR_LIPOPROTEIN"/>
    <property type="match status" value="1"/>
</dbReference>
<reference evidence="2 3" key="1">
    <citation type="submission" date="2016-10" db="EMBL/GenBank/DDBJ databases">
        <authorList>
            <person name="de Groot N.N."/>
        </authorList>
    </citation>
    <scope>NUCLEOTIDE SEQUENCE [LARGE SCALE GENOMIC DNA]</scope>
    <source>
        <strain evidence="2 3">Nl18</strain>
    </source>
</reference>
<dbReference type="AlphaFoldDB" id="A0A1H8IKN9"/>
<dbReference type="EMBL" id="FOCT01000006">
    <property type="protein sequence ID" value="SEN68869.1"/>
    <property type="molecule type" value="Genomic_DNA"/>
</dbReference>
<organism evidence="2 3">
    <name type="scientific">Nitrosospira multiformis</name>
    <dbReference type="NCBI Taxonomy" id="1231"/>
    <lineage>
        <taxon>Bacteria</taxon>
        <taxon>Pseudomonadati</taxon>
        <taxon>Pseudomonadota</taxon>
        <taxon>Betaproteobacteria</taxon>
        <taxon>Nitrosomonadales</taxon>
        <taxon>Nitrosomonadaceae</taxon>
        <taxon>Nitrosospira</taxon>
    </lineage>
</organism>
<dbReference type="RefSeq" id="WP_074746211.1">
    <property type="nucleotide sequence ID" value="NZ_FOCT01000006.1"/>
</dbReference>
<accession>A0A1H8IKN9</accession>
<protein>
    <recommendedName>
        <fullName evidence="4">Beta-barrel assembly machine subunit BamC</fullName>
    </recommendedName>
</protein>
<keyword evidence="1" id="KW-0732">Signal</keyword>
<feature type="chain" id="PRO_5010274762" description="Beta-barrel assembly machine subunit BamC" evidence="1">
    <location>
        <begin position="29"/>
        <end position="131"/>
    </location>
</feature>
<sequence length="131" mass="14053">MKISLFGQTILLVIVSTLIAGCASTPVASEGAPQTVFQQPIEKVQKAAVDALVVTGFDVTKQEPAYVEGFRPRKVGFFVGSGGETAGVWLTEQGQDKTKVKVDTARSLVGIVGQKNWDTEILNEMRKSLAK</sequence>
<evidence type="ECO:0000313" key="2">
    <source>
        <dbReference type="EMBL" id="SEN68869.1"/>
    </source>
</evidence>
<proteinExistence type="predicted"/>
<dbReference type="Proteomes" id="UP000183898">
    <property type="component" value="Unassembled WGS sequence"/>
</dbReference>
<gene>
    <name evidence="2" type="ORF">SAMN05216404_10699</name>
</gene>
<name>A0A1H8IKN9_9PROT</name>
<evidence type="ECO:0000256" key="1">
    <source>
        <dbReference type="SAM" id="SignalP"/>
    </source>
</evidence>
<evidence type="ECO:0008006" key="4">
    <source>
        <dbReference type="Google" id="ProtNLM"/>
    </source>
</evidence>